<evidence type="ECO:0000256" key="2">
    <source>
        <dbReference type="ARBA" id="ARBA00023027"/>
    </source>
</evidence>
<dbReference type="GO" id="GO:0008137">
    <property type="term" value="F:NADH dehydrogenase (ubiquinone) activity"/>
    <property type="evidence" value="ECO:0007669"/>
    <property type="project" value="InterPro"/>
</dbReference>
<keyword evidence="6" id="KW-1185">Reference proteome</keyword>
<dbReference type="EMBL" id="CBTK010000212">
    <property type="protein sequence ID" value="CDH45818.1"/>
    <property type="molecule type" value="Genomic_DNA"/>
</dbReference>
<proteinExistence type="predicted"/>
<keyword evidence="1" id="KW-0560">Oxidoreductase</keyword>
<dbReference type="InterPro" id="IPR001268">
    <property type="entry name" value="NADH_UbQ_OxRdtase_30kDa_su"/>
</dbReference>
<evidence type="ECO:0000259" key="3">
    <source>
        <dbReference type="Pfam" id="PF00329"/>
    </source>
</evidence>
<dbReference type="Pfam" id="PF00346">
    <property type="entry name" value="Complex1_49kDa"/>
    <property type="match status" value="1"/>
</dbReference>
<dbReference type="InterPro" id="IPR037232">
    <property type="entry name" value="NADH_quin_OxRdtase_su_C/D-like"/>
</dbReference>
<organism evidence="5 6">
    <name type="scientific">Candidatus Contendobacter odensis Run_B_J11</name>
    <dbReference type="NCBI Taxonomy" id="1400861"/>
    <lineage>
        <taxon>Bacteria</taxon>
        <taxon>Pseudomonadati</taxon>
        <taxon>Pseudomonadota</taxon>
        <taxon>Gammaproteobacteria</taxon>
        <taxon>Candidatus Competibacteraceae</taxon>
        <taxon>Candidatus Contendibacter</taxon>
    </lineage>
</organism>
<protein>
    <submittedName>
        <fullName evidence="5">NADH-ubiquinone oxidoreductase chain 49kDa</fullName>
    </submittedName>
</protein>
<dbReference type="InterPro" id="IPR029014">
    <property type="entry name" value="NiFe-Hase_large"/>
</dbReference>
<reference evidence="5 6" key="1">
    <citation type="journal article" date="2014" name="ISME J.">
        <title>Candidatus Competibacter-lineage genomes retrieved from metagenomes reveal functional metabolic diversity.</title>
        <authorList>
            <person name="McIlroy S.J."/>
            <person name="Albertsen M."/>
            <person name="Andresen E.K."/>
            <person name="Saunders A.M."/>
            <person name="Kristiansen R."/>
            <person name="Stokholm-Bjerregaard M."/>
            <person name="Nielsen K.L."/>
            <person name="Nielsen P.H."/>
        </authorList>
    </citation>
    <scope>NUCLEOTIDE SEQUENCE [LARGE SCALE GENOMIC DNA]</scope>
    <source>
        <strain evidence="5 6">Run_B_J11</strain>
    </source>
</reference>
<name>A0A7U7GCC0_9GAMM</name>
<evidence type="ECO:0000259" key="4">
    <source>
        <dbReference type="Pfam" id="PF00346"/>
    </source>
</evidence>
<accession>A0A7U7GCC0</accession>
<dbReference type="Gene3D" id="1.10.645.10">
    <property type="entry name" value="Cytochrome-c3 Hydrogenase, chain B"/>
    <property type="match status" value="1"/>
</dbReference>
<keyword evidence="2" id="KW-0520">NAD</keyword>
<dbReference type="InterPro" id="IPR001135">
    <property type="entry name" value="NADH_Q_OxRdtase_suD"/>
</dbReference>
<dbReference type="Pfam" id="PF00329">
    <property type="entry name" value="Complex1_30kDa"/>
    <property type="match status" value="1"/>
</dbReference>
<feature type="domain" description="NADH-quinone oxidoreductase subunit D" evidence="4">
    <location>
        <begin position="300"/>
        <end position="457"/>
    </location>
</feature>
<comment type="caution">
    <text evidence="5">The sequence shown here is derived from an EMBL/GenBank/DDBJ whole genome shotgun (WGS) entry which is preliminary data.</text>
</comment>
<evidence type="ECO:0000256" key="1">
    <source>
        <dbReference type="ARBA" id="ARBA00023002"/>
    </source>
</evidence>
<dbReference type="GO" id="GO:0051287">
    <property type="term" value="F:NAD binding"/>
    <property type="evidence" value="ECO:0007669"/>
    <property type="project" value="InterPro"/>
</dbReference>
<evidence type="ECO:0000313" key="5">
    <source>
        <dbReference type="EMBL" id="CDH45818.1"/>
    </source>
</evidence>
<dbReference type="PANTHER" id="PTHR43485">
    <property type="entry name" value="HYDROGENASE-4 COMPONENT G"/>
    <property type="match status" value="1"/>
</dbReference>
<gene>
    <name evidence="5" type="ORF">BN874_290059</name>
</gene>
<dbReference type="InterPro" id="IPR052197">
    <property type="entry name" value="ComplexI_49kDa-like"/>
</dbReference>
<sequence length="534" mass="58016">MSQCCWVEGDPVNATSVLLSILNAGQPVAEHRPWLRAVVTSEIWNALIQGLAEGTWTLLGLWGEAGIVHLAAYEAPINPPGASRLPPLPKEGWGDFIVASLPCPDGQFPSVARLHPPAQRLERTIADLVGLRPVGAADPRPWLDHGRWPVVHPLGTVTPRTDPQPPYLFLTAEGEGLHQIPVGPVHAGIIEPGHFRFTANGEAVVRLEQRLGYVHKGIESLLIGATLERAARLIGRVSGDSTVAYALAFARAVEAATETVVPTRAHWLRALMAELERLANHCGDIGAICNDAAFALMLAHCAVLREQVLRASAACFGHRLLMDCIIPGGVVADLPTDGVKILRALVADIRRQFPPLIDLYDNTASLQDRTVNTGFVKPSLIKQFGCGGTIGRAGGRAFDARRDPGYPPYDQLEFETPVLTESDVNARIWLRIHEVEQSLALIDQILERLPSGAVRGELNRLDQPGEGMALVEGFRGDILVWLRLAADGTVARCHPRDPSWFQWPLLEAAIENNIVADFPLCNKSFNGSYSGHDL</sequence>
<dbReference type="GO" id="GO:0016651">
    <property type="term" value="F:oxidoreductase activity, acting on NAD(P)H"/>
    <property type="evidence" value="ECO:0007669"/>
    <property type="project" value="InterPro"/>
</dbReference>
<evidence type="ECO:0000313" key="6">
    <source>
        <dbReference type="Proteomes" id="UP000019184"/>
    </source>
</evidence>
<feature type="domain" description="NADH:ubiquinone oxidoreductase 30kDa subunit" evidence="3">
    <location>
        <begin position="105"/>
        <end position="156"/>
    </location>
</feature>
<dbReference type="AlphaFoldDB" id="A0A7U7GCC0"/>
<dbReference type="SUPFAM" id="SSF143243">
    <property type="entry name" value="Nqo5-like"/>
    <property type="match status" value="1"/>
</dbReference>
<dbReference type="PANTHER" id="PTHR43485:SF1">
    <property type="entry name" value="FORMATE HYDROGENLYASE SUBUNIT 5-RELATED"/>
    <property type="match status" value="1"/>
</dbReference>
<dbReference type="SUPFAM" id="SSF56762">
    <property type="entry name" value="HydB/Nqo4-like"/>
    <property type="match status" value="1"/>
</dbReference>
<dbReference type="Proteomes" id="UP000019184">
    <property type="component" value="Unassembled WGS sequence"/>
</dbReference>
<dbReference type="OrthoDB" id="9801496at2"/>
<dbReference type="GO" id="GO:0048038">
    <property type="term" value="F:quinone binding"/>
    <property type="evidence" value="ECO:0007669"/>
    <property type="project" value="InterPro"/>
</dbReference>